<evidence type="ECO:0000313" key="2">
    <source>
        <dbReference type="Proteomes" id="UP000262939"/>
    </source>
</evidence>
<proteinExistence type="predicted"/>
<evidence type="ECO:0008006" key="3">
    <source>
        <dbReference type="Google" id="ProtNLM"/>
    </source>
</evidence>
<keyword evidence="2" id="KW-1185">Reference proteome</keyword>
<dbReference type="RefSeq" id="WP_117324511.1">
    <property type="nucleotide sequence ID" value="NZ_QVTD01000024.1"/>
</dbReference>
<evidence type="ECO:0000313" key="1">
    <source>
        <dbReference type="EMBL" id="RFU60561.1"/>
    </source>
</evidence>
<dbReference type="Proteomes" id="UP000262939">
    <property type="component" value="Unassembled WGS sequence"/>
</dbReference>
<accession>A0A372L7B1</accession>
<name>A0A372L7B1_9BACI</name>
<sequence>MSFIPSKVNIGNIIINNADHFSSVSYGSTSKIDRNVVAKKSQGFGQQLSDHTVVASSFKIMLDDDFLDVYSEMKSM</sequence>
<dbReference type="EMBL" id="QVTD01000024">
    <property type="protein sequence ID" value="RFU60561.1"/>
    <property type="molecule type" value="Genomic_DNA"/>
</dbReference>
<dbReference type="OrthoDB" id="2922344at2"/>
<protein>
    <recommendedName>
        <fullName evidence="3">Spore germination protein</fullName>
    </recommendedName>
</protein>
<comment type="caution">
    <text evidence="1">The sequence shown here is derived from an EMBL/GenBank/DDBJ whole genome shotgun (WGS) entry which is preliminary data.</text>
</comment>
<dbReference type="AlphaFoldDB" id="A0A372L7B1"/>
<organism evidence="1 2">
    <name type="scientific">Peribacillus glennii</name>
    <dbReference type="NCBI Taxonomy" id="2303991"/>
    <lineage>
        <taxon>Bacteria</taxon>
        <taxon>Bacillati</taxon>
        <taxon>Bacillota</taxon>
        <taxon>Bacilli</taxon>
        <taxon>Bacillales</taxon>
        <taxon>Bacillaceae</taxon>
        <taxon>Peribacillus</taxon>
    </lineage>
</organism>
<gene>
    <name evidence="1" type="ORF">D0466_21320</name>
</gene>
<reference evidence="1 2" key="1">
    <citation type="submission" date="2018-08" db="EMBL/GenBank/DDBJ databases">
        <title>Bacillus chawlae sp. nov., Bacillus glennii sp. nov., and Bacillus saganii sp. nov. Isolated from the Vehicle Assembly Building at Kennedy Space Center where the Viking Spacecraft were Assembled.</title>
        <authorList>
            <person name="Seuylemezian A."/>
            <person name="Vaishampayan P."/>
        </authorList>
    </citation>
    <scope>NUCLEOTIDE SEQUENCE [LARGE SCALE GENOMIC DNA]</scope>
    <source>
        <strain evidence="1 2">V44-8</strain>
    </source>
</reference>